<dbReference type="KEGG" id="slc:SL103_12570"/>
<dbReference type="OrthoDB" id="5195420at2"/>
<reference evidence="3 4" key="1">
    <citation type="submission" date="2016-09" db="EMBL/GenBank/DDBJ databases">
        <title>Complete genome sequencing of Streptomyces lydicus 103 and metabolic pathways analysis of antibiotic biosynthesis.</title>
        <authorList>
            <person name="Jia N."/>
            <person name="Ding M.-Z."/>
            <person name="Gao F."/>
            <person name="Yuan Y.-J."/>
        </authorList>
    </citation>
    <scope>NUCLEOTIDE SEQUENCE [LARGE SCALE GENOMIC DNA]</scope>
    <source>
        <strain evidence="3 4">103</strain>
    </source>
</reference>
<dbReference type="Pfam" id="PF18678">
    <property type="entry name" value="AOC_like"/>
    <property type="match status" value="1"/>
</dbReference>
<feature type="signal peptide" evidence="1">
    <location>
        <begin position="1"/>
        <end position="24"/>
    </location>
</feature>
<dbReference type="Proteomes" id="UP000094094">
    <property type="component" value="Chromosome"/>
</dbReference>
<keyword evidence="1" id="KW-0732">Signal</keyword>
<dbReference type="GO" id="GO:0016853">
    <property type="term" value="F:isomerase activity"/>
    <property type="evidence" value="ECO:0007669"/>
    <property type="project" value="InterPro"/>
</dbReference>
<protein>
    <recommendedName>
        <fullName evidence="2">Allene oxide cyclase barrel-like domain-containing protein</fullName>
    </recommendedName>
</protein>
<evidence type="ECO:0000313" key="4">
    <source>
        <dbReference type="Proteomes" id="UP000094094"/>
    </source>
</evidence>
<dbReference type="AlphaFoldDB" id="A0A1D7VJM8"/>
<gene>
    <name evidence="3" type="ORF">SL103_12570</name>
</gene>
<feature type="domain" description="Allene oxide cyclase barrel-like" evidence="2">
    <location>
        <begin position="43"/>
        <end position="156"/>
    </location>
</feature>
<dbReference type="InterPro" id="IPR044859">
    <property type="entry name" value="Allene_oxi_cyc_Dirigent"/>
</dbReference>
<evidence type="ECO:0000256" key="1">
    <source>
        <dbReference type="SAM" id="SignalP"/>
    </source>
</evidence>
<sequence length="173" mass="17832">MKRVVLGLGAAALALAATVGVAVADPGGSAAPRPSLVVEEQITDIAIPADAKVGTSFTSYADITDTARKKIGETGGQCAIVKAHFEGHMWAAQCTSMWKLPGGQLSVSQLLPFDTVTGAKKARPGAAADYSFEGVVTGGSGKYRGARGDVRFSQVQDAPSGFFGFRAEFALRP</sequence>
<dbReference type="EMBL" id="CP017157">
    <property type="protein sequence ID" value="AOP46975.1"/>
    <property type="molecule type" value="Genomic_DNA"/>
</dbReference>
<dbReference type="InterPro" id="IPR041013">
    <property type="entry name" value="AOC-like"/>
</dbReference>
<keyword evidence="4" id="KW-1185">Reference proteome</keyword>
<proteinExistence type="predicted"/>
<accession>A0A1D7VJM8</accession>
<feature type="chain" id="PRO_5009100945" description="Allene oxide cyclase barrel-like domain-containing protein" evidence="1">
    <location>
        <begin position="25"/>
        <end position="173"/>
    </location>
</feature>
<dbReference type="GO" id="GO:0017000">
    <property type="term" value="P:antibiotic biosynthetic process"/>
    <property type="evidence" value="ECO:0007669"/>
    <property type="project" value="InterPro"/>
</dbReference>
<dbReference type="RefSeq" id="WP_069568936.1">
    <property type="nucleotide sequence ID" value="NZ_CP017157.1"/>
</dbReference>
<evidence type="ECO:0000259" key="2">
    <source>
        <dbReference type="Pfam" id="PF18678"/>
    </source>
</evidence>
<organism evidence="3 4">
    <name type="scientific">Streptomyces lydicus</name>
    <dbReference type="NCBI Taxonomy" id="47763"/>
    <lineage>
        <taxon>Bacteria</taxon>
        <taxon>Bacillati</taxon>
        <taxon>Actinomycetota</taxon>
        <taxon>Actinomycetes</taxon>
        <taxon>Kitasatosporales</taxon>
        <taxon>Streptomycetaceae</taxon>
        <taxon>Streptomyces</taxon>
    </lineage>
</organism>
<dbReference type="Gene3D" id="2.40.480.10">
    <property type="entry name" value="Allene oxide cyclase-like"/>
    <property type="match status" value="1"/>
</dbReference>
<evidence type="ECO:0000313" key="3">
    <source>
        <dbReference type="EMBL" id="AOP46975.1"/>
    </source>
</evidence>
<name>A0A1D7VJM8_9ACTN</name>